<protein>
    <recommendedName>
        <fullName evidence="3">Nuclease SbcCD subunit C</fullName>
    </recommendedName>
</protein>
<evidence type="ECO:0000313" key="5">
    <source>
        <dbReference type="EMBL" id="BDZ48070.1"/>
    </source>
</evidence>
<dbReference type="PANTHER" id="PTHR32114:SF2">
    <property type="entry name" value="ABC TRANSPORTER ABCH.3"/>
    <property type="match status" value="1"/>
</dbReference>
<dbReference type="EMBL" id="AP027732">
    <property type="protein sequence ID" value="BDZ48070.1"/>
    <property type="molecule type" value="Genomic_DNA"/>
</dbReference>
<name>A0ABN6XSW0_9MICO</name>
<evidence type="ECO:0000256" key="3">
    <source>
        <dbReference type="ARBA" id="ARBA00013368"/>
    </source>
</evidence>
<comment type="subunit">
    <text evidence="2">Heterodimer of SbcC and SbcD.</text>
</comment>
<evidence type="ECO:0000313" key="6">
    <source>
        <dbReference type="Proteomes" id="UP001321486"/>
    </source>
</evidence>
<dbReference type="PANTHER" id="PTHR32114">
    <property type="entry name" value="ABC TRANSPORTER ABCH.3"/>
    <property type="match status" value="1"/>
</dbReference>
<evidence type="ECO:0000256" key="2">
    <source>
        <dbReference type="ARBA" id="ARBA00011322"/>
    </source>
</evidence>
<dbReference type="Gene3D" id="3.40.50.300">
    <property type="entry name" value="P-loop containing nucleotide triphosphate hydrolases"/>
    <property type="match status" value="1"/>
</dbReference>
<keyword evidence="6" id="KW-1185">Reference proteome</keyword>
<dbReference type="Proteomes" id="UP001321486">
    <property type="component" value="Chromosome"/>
</dbReference>
<feature type="compositionally biased region" description="Basic and acidic residues" evidence="4">
    <location>
        <begin position="338"/>
        <end position="362"/>
    </location>
</feature>
<feature type="region of interest" description="Disordered" evidence="4">
    <location>
        <begin position="334"/>
        <end position="362"/>
    </location>
</feature>
<dbReference type="InterPro" id="IPR027417">
    <property type="entry name" value="P-loop_NTPase"/>
</dbReference>
<evidence type="ECO:0000256" key="1">
    <source>
        <dbReference type="ARBA" id="ARBA00006930"/>
    </source>
</evidence>
<gene>
    <name evidence="5" type="ORF">GCM10025867_03110</name>
</gene>
<evidence type="ECO:0000256" key="4">
    <source>
        <dbReference type="SAM" id="MobiDB-lite"/>
    </source>
</evidence>
<dbReference type="RefSeq" id="WP_434011024.1">
    <property type="nucleotide sequence ID" value="NZ_AP027732.1"/>
</dbReference>
<dbReference type="Pfam" id="PF13558">
    <property type="entry name" value="SbcC_Walker_B"/>
    <property type="match status" value="1"/>
</dbReference>
<proteinExistence type="inferred from homology"/>
<sequence length="875" mass="90131">MLQSLFGTEIYDRTTDELVARRRAAHASVAAAEVAVAEALAGLRGAAGDDELEAAEARDAVQSFGAAAVAATALRDEARAARDAAEVARSAQVKLAEALTRRAVLLDRRLALTAIHEDVDDERSRLEGGRRAAPAQGPAAALAAASSALERAGEVFSRAEAEHPALAALALDQLVERRDRAVADVERLQALAAVEATLGDRRAAHERDVAALGVRRDGLAADGEALARRALTRVELAESVEAAATSAGALDPARTALREALAALDRVRRLAELRVAAADASARVADAAAHAHAAVDAETALRRRRITGMAGELALALVDGEPCSVCGATAHPAPAPLVDDHPTSDDVERAEAHRGAAERSLGEARDEASALAGRLADAVAAARESAVVADRSVADGSILDESVTDATPGNVVDDRIADTRTADDKTADEAAPGDPVAGMAHAAEAVDIAALEAAADQRLAGARAALATAEDAVEAHDRLVAEVATFDAETGRASEILQASRVALAAESARLDGVWEAIDESTGAVAAALADHPPGTDIVALVDAARRERGACTTLVDARRALDRAGDDQRERAAELAAAVERAEFDSAAEAAAALVDPVELRRLEASVGEYDRESAVVAAGLAAPDVAELTGDEHPDVEAAAAAAAEASSVASVLADEAAVALDRAERSDRALRAFDAALTAEQSVAAETRAVVRMADVAAAAGPENRTGVTLGTYVLLRRFDDVVAAANSRLGVMSSGRYQLEASDRETSSRARKTGLALAIRDNATDTTRDPKSFSGGETFYASLSLALGLADVVQAEAGGIDLGTLFVDEGFGTLDPETLDSVMSELGRLSASGRVVGIVSHVEDLKQRIADRIEVRRRPDGSSVLTSTAGV</sequence>
<accession>A0ABN6XSW0</accession>
<dbReference type="SUPFAM" id="SSF52540">
    <property type="entry name" value="P-loop containing nucleoside triphosphate hydrolases"/>
    <property type="match status" value="1"/>
</dbReference>
<comment type="similarity">
    <text evidence="1">Belongs to the SMC family. SbcC subfamily.</text>
</comment>
<organism evidence="5 6">
    <name type="scientific">Frondihabitans sucicola</name>
    <dbReference type="NCBI Taxonomy" id="1268041"/>
    <lineage>
        <taxon>Bacteria</taxon>
        <taxon>Bacillati</taxon>
        <taxon>Actinomycetota</taxon>
        <taxon>Actinomycetes</taxon>
        <taxon>Micrococcales</taxon>
        <taxon>Microbacteriaceae</taxon>
        <taxon>Frondihabitans</taxon>
    </lineage>
</organism>
<reference evidence="6" key="1">
    <citation type="journal article" date="2019" name="Int. J. Syst. Evol. Microbiol.">
        <title>The Global Catalogue of Microorganisms (GCM) 10K type strain sequencing project: providing services to taxonomists for standard genome sequencing and annotation.</title>
        <authorList>
            <consortium name="The Broad Institute Genomics Platform"/>
            <consortium name="The Broad Institute Genome Sequencing Center for Infectious Disease"/>
            <person name="Wu L."/>
            <person name="Ma J."/>
        </authorList>
    </citation>
    <scope>NUCLEOTIDE SEQUENCE [LARGE SCALE GENOMIC DNA]</scope>
    <source>
        <strain evidence="6">NBRC 108728</strain>
    </source>
</reference>